<evidence type="ECO:0000313" key="3">
    <source>
        <dbReference type="Proteomes" id="UP001056455"/>
    </source>
</evidence>
<keyword evidence="1" id="KW-0812">Transmembrane</keyword>
<sequence length="296" mass="31488">MAGINFTSLLHTPPARVVAAWRESVRQEDKWAEQHGPATDGPRLRAPAWVAMLAISTALVCLIFAGVAIGMILDGDDSGTVGLLLTLGLAVAVGLVLWIMLRRQVTKVASGWEEHYQLMAFANDNGFDAAPVAEGGDLPGRIFGRGLAGNRVRRDLVAWTQGGRQCHVATESWHSGNPPDGSPPEDQGSCRYLAVLLAEEELPPLVFSSNEIVTAGAAVEQTTTAGPTAEQVAATVFTPQVQALLAVPTAPWEAEVAGGWFIVYQPETPDPLDIAVWQRMFALIDALPPYPLAAPA</sequence>
<evidence type="ECO:0000256" key="1">
    <source>
        <dbReference type="SAM" id="Phobius"/>
    </source>
</evidence>
<protein>
    <recommendedName>
        <fullName evidence="4">DUF3239 domain-containing protein</fullName>
    </recommendedName>
</protein>
<feature type="transmembrane region" description="Helical" evidence="1">
    <location>
        <begin position="49"/>
        <end position="73"/>
    </location>
</feature>
<proteinExistence type="predicted"/>
<reference evidence="2" key="1">
    <citation type="submission" date="2022-06" db="EMBL/GenBank/DDBJ databases">
        <title>Ornithinimicrobium HY1793.</title>
        <authorList>
            <person name="Huang Y."/>
        </authorList>
    </citation>
    <scope>NUCLEOTIDE SEQUENCE</scope>
    <source>
        <strain evidence="2">HY1793</strain>
    </source>
</reference>
<keyword evidence="1" id="KW-0472">Membrane</keyword>
<accession>A0ABY4YYA6</accession>
<organism evidence="2 3">
    <name type="scientific">Ornithinimicrobium faecis</name>
    <dbReference type="NCBI Taxonomy" id="2934158"/>
    <lineage>
        <taxon>Bacteria</taxon>
        <taxon>Bacillati</taxon>
        <taxon>Actinomycetota</taxon>
        <taxon>Actinomycetes</taxon>
        <taxon>Micrococcales</taxon>
        <taxon>Ornithinimicrobiaceae</taxon>
        <taxon>Ornithinimicrobium</taxon>
    </lineage>
</organism>
<dbReference type="EMBL" id="CP099489">
    <property type="protein sequence ID" value="USQ81621.1"/>
    <property type="molecule type" value="Genomic_DNA"/>
</dbReference>
<dbReference type="Proteomes" id="UP001056455">
    <property type="component" value="Chromosome"/>
</dbReference>
<keyword evidence="3" id="KW-1185">Reference proteome</keyword>
<name>A0ABY4YYA6_9MICO</name>
<feature type="transmembrane region" description="Helical" evidence="1">
    <location>
        <begin position="79"/>
        <end position="101"/>
    </location>
</feature>
<evidence type="ECO:0008006" key="4">
    <source>
        <dbReference type="Google" id="ProtNLM"/>
    </source>
</evidence>
<dbReference type="RefSeq" id="WP_252595157.1">
    <property type="nucleotide sequence ID" value="NZ_CP099489.1"/>
</dbReference>
<gene>
    <name evidence="2" type="ORF">NF556_08235</name>
</gene>
<evidence type="ECO:0000313" key="2">
    <source>
        <dbReference type="EMBL" id="USQ81621.1"/>
    </source>
</evidence>
<keyword evidence="1" id="KW-1133">Transmembrane helix</keyword>